<sequence length="255" mass="27974">MALPFAAPASLSSSFAISYCTLVDLDALAEVYYEAFKANPGNTHWWSPSRESMMAWMRRRMTPKFRDRNIRHFKITDIESGDLVAWARWDIPKESTHFGEWSGGAGDVSKIVGTEDVATGPIDQADEISASASAVEPAPAPADCPEGADPAVCRRFFDALSGASDKWYTENMLGLSLICTAPKYHRRGAAKALIAPMLCLADEAGIKAYLEATPEGKPVYEKLGFREVDTLDFDLGEPIGLYQLCVMVREPILSK</sequence>
<accession>A0A9Q0AQQ5</accession>
<dbReference type="InterPro" id="IPR052523">
    <property type="entry name" value="Trichothecene_AcTrans"/>
</dbReference>
<evidence type="ECO:0000259" key="1">
    <source>
        <dbReference type="PROSITE" id="PS51186"/>
    </source>
</evidence>
<dbReference type="Pfam" id="PF13673">
    <property type="entry name" value="Acetyltransf_10"/>
    <property type="match status" value="1"/>
</dbReference>
<dbReference type="Proteomes" id="UP000829685">
    <property type="component" value="Unassembled WGS sequence"/>
</dbReference>
<proteinExistence type="predicted"/>
<dbReference type="PANTHER" id="PTHR42791">
    <property type="entry name" value="GNAT FAMILY ACETYLTRANSFERASE"/>
    <property type="match status" value="1"/>
</dbReference>
<comment type="caution">
    <text evidence="2">The sequence shown here is derived from an EMBL/GenBank/DDBJ whole genome shotgun (WGS) entry which is preliminary data.</text>
</comment>
<dbReference type="InterPro" id="IPR016181">
    <property type="entry name" value="Acyl_CoA_acyltransferase"/>
</dbReference>
<gene>
    <name evidence="2" type="ORF">JX265_001460</name>
</gene>
<dbReference type="GO" id="GO:0016747">
    <property type="term" value="F:acyltransferase activity, transferring groups other than amino-acyl groups"/>
    <property type="evidence" value="ECO:0007669"/>
    <property type="project" value="InterPro"/>
</dbReference>
<dbReference type="PANTHER" id="PTHR42791:SF2">
    <property type="entry name" value="N-ACETYLTRANSFERASE DOMAIN-CONTAINING PROTEIN"/>
    <property type="match status" value="1"/>
</dbReference>
<dbReference type="SUPFAM" id="SSF55729">
    <property type="entry name" value="Acyl-CoA N-acyltransferases (Nat)"/>
    <property type="match status" value="1"/>
</dbReference>
<reference evidence="2" key="1">
    <citation type="submission" date="2021-03" db="EMBL/GenBank/DDBJ databases">
        <title>Revisited historic fungal species revealed as producer of novel bioactive compounds through whole genome sequencing and comparative genomics.</title>
        <authorList>
            <person name="Vignolle G.A."/>
            <person name="Hochenegger N."/>
            <person name="Mach R.L."/>
            <person name="Mach-Aigner A.R."/>
            <person name="Javad Rahimi M."/>
            <person name="Salim K.A."/>
            <person name="Chan C.M."/>
            <person name="Lim L.B.L."/>
            <person name="Cai F."/>
            <person name="Druzhinina I.S."/>
            <person name="U'Ren J.M."/>
            <person name="Derntl C."/>
        </authorList>
    </citation>
    <scope>NUCLEOTIDE SEQUENCE</scope>
    <source>
        <strain evidence="2">TUCIM 5799</strain>
    </source>
</reference>
<feature type="domain" description="N-acetyltransferase" evidence="1">
    <location>
        <begin position="112"/>
        <end position="252"/>
    </location>
</feature>
<dbReference type="PROSITE" id="PS51186">
    <property type="entry name" value="GNAT"/>
    <property type="match status" value="1"/>
</dbReference>
<organism evidence="2 3">
    <name type="scientific">Neoarthrinium moseri</name>
    <dbReference type="NCBI Taxonomy" id="1658444"/>
    <lineage>
        <taxon>Eukaryota</taxon>
        <taxon>Fungi</taxon>
        <taxon>Dikarya</taxon>
        <taxon>Ascomycota</taxon>
        <taxon>Pezizomycotina</taxon>
        <taxon>Sordariomycetes</taxon>
        <taxon>Xylariomycetidae</taxon>
        <taxon>Amphisphaeriales</taxon>
        <taxon>Apiosporaceae</taxon>
        <taxon>Neoarthrinium</taxon>
    </lineage>
</organism>
<dbReference type="EMBL" id="JAFIMR010000003">
    <property type="protein sequence ID" value="KAI1879839.1"/>
    <property type="molecule type" value="Genomic_DNA"/>
</dbReference>
<dbReference type="AlphaFoldDB" id="A0A9Q0AQQ5"/>
<protein>
    <recommendedName>
        <fullName evidence="1">N-acetyltransferase domain-containing protein</fullName>
    </recommendedName>
</protein>
<dbReference type="Gene3D" id="3.40.630.30">
    <property type="match status" value="1"/>
</dbReference>
<name>A0A9Q0AQQ5_9PEZI</name>
<dbReference type="InterPro" id="IPR000182">
    <property type="entry name" value="GNAT_dom"/>
</dbReference>
<evidence type="ECO:0000313" key="2">
    <source>
        <dbReference type="EMBL" id="KAI1879839.1"/>
    </source>
</evidence>
<dbReference type="CDD" id="cd04301">
    <property type="entry name" value="NAT_SF"/>
    <property type="match status" value="1"/>
</dbReference>
<keyword evidence="3" id="KW-1185">Reference proteome</keyword>
<evidence type="ECO:0000313" key="3">
    <source>
        <dbReference type="Proteomes" id="UP000829685"/>
    </source>
</evidence>